<evidence type="ECO:0000313" key="1">
    <source>
        <dbReference type="EMBL" id="VAW36358.1"/>
    </source>
</evidence>
<dbReference type="AlphaFoldDB" id="A0A3B0UYV6"/>
<dbReference type="EMBL" id="UOEZ01000039">
    <property type="protein sequence ID" value="VAW36358.1"/>
    <property type="molecule type" value="Genomic_DNA"/>
</dbReference>
<name>A0A3B0UYV6_9ZZZZ</name>
<accession>A0A3B0UYV6</accession>
<proteinExistence type="predicted"/>
<protein>
    <submittedName>
        <fullName evidence="1">Uncharacterized protein</fullName>
    </submittedName>
</protein>
<organism evidence="1">
    <name type="scientific">hydrothermal vent metagenome</name>
    <dbReference type="NCBI Taxonomy" id="652676"/>
    <lineage>
        <taxon>unclassified sequences</taxon>
        <taxon>metagenomes</taxon>
        <taxon>ecological metagenomes</taxon>
    </lineage>
</organism>
<gene>
    <name evidence="1" type="ORF">MNBD_DELTA02-106</name>
</gene>
<reference evidence="1" key="1">
    <citation type="submission" date="2018-06" db="EMBL/GenBank/DDBJ databases">
        <authorList>
            <person name="Zhirakovskaya E."/>
        </authorList>
    </citation>
    <scope>NUCLEOTIDE SEQUENCE</scope>
</reference>
<sequence>MIKQLVRPEDDIFFTRTMARLLEDQGQMEDAFTIYRILAAAEPEDEALSCKVREMKALARNKRVARKARRAR</sequence>